<accession>A0A9N9P1X6</accession>
<dbReference type="OrthoDB" id="2432000at2759"/>
<gene>
    <name evidence="1" type="ORF">RFULGI_LOCUS15777</name>
</gene>
<dbReference type="EMBL" id="CAJVPZ010052385">
    <property type="protein sequence ID" value="CAG8780496.1"/>
    <property type="molecule type" value="Genomic_DNA"/>
</dbReference>
<organism evidence="1 2">
    <name type="scientific">Racocetra fulgida</name>
    <dbReference type="NCBI Taxonomy" id="60492"/>
    <lineage>
        <taxon>Eukaryota</taxon>
        <taxon>Fungi</taxon>
        <taxon>Fungi incertae sedis</taxon>
        <taxon>Mucoromycota</taxon>
        <taxon>Glomeromycotina</taxon>
        <taxon>Glomeromycetes</taxon>
        <taxon>Diversisporales</taxon>
        <taxon>Gigasporaceae</taxon>
        <taxon>Racocetra</taxon>
    </lineage>
</organism>
<feature type="non-terminal residue" evidence="1">
    <location>
        <position position="1"/>
    </location>
</feature>
<evidence type="ECO:0000313" key="2">
    <source>
        <dbReference type="Proteomes" id="UP000789396"/>
    </source>
</evidence>
<feature type="non-terminal residue" evidence="1">
    <location>
        <position position="88"/>
    </location>
</feature>
<keyword evidence="2" id="KW-1185">Reference proteome</keyword>
<comment type="caution">
    <text evidence="1">The sequence shown here is derived from an EMBL/GenBank/DDBJ whole genome shotgun (WGS) entry which is preliminary data.</text>
</comment>
<evidence type="ECO:0000313" key="1">
    <source>
        <dbReference type="EMBL" id="CAG8780496.1"/>
    </source>
</evidence>
<dbReference type="Proteomes" id="UP000789396">
    <property type="component" value="Unassembled WGS sequence"/>
</dbReference>
<dbReference type="AlphaFoldDB" id="A0A9N9P1X6"/>
<sequence>IRKELHRELNEKEQFYKTLFLAKDDYETIIKEDKYKSLSDCGSKATFLDKIKALVAEENIIPKAPLRIESKRQTSTKRGLLRSEYQDK</sequence>
<protein>
    <submittedName>
        <fullName evidence="1">7711_t:CDS:1</fullName>
    </submittedName>
</protein>
<name>A0A9N9P1X6_9GLOM</name>
<proteinExistence type="predicted"/>
<reference evidence="1" key="1">
    <citation type="submission" date="2021-06" db="EMBL/GenBank/DDBJ databases">
        <authorList>
            <person name="Kallberg Y."/>
            <person name="Tangrot J."/>
            <person name="Rosling A."/>
        </authorList>
    </citation>
    <scope>NUCLEOTIDE SEQUENCE</scope>
    <source>
        <strain evidence="1">IN212</strain>
    </source>
</reference>